<dbReference type="GO" id="GO:0050661">
    <property type="term" value="F:NADP binding"/>
    <property type="evidence" value="ECO:0007669"/>
    <property type="project" value="InterPro"/>
</dbReference>
<keyword evidence="10" id="KW-1185">Reference proteome</keyword>
<dbReference type="EC" id="1.2.1.41" evidence="7"/>
<keyword evidence="7" id="KW-0963">Cytoplasm</keyword>
<dbReference type="CDD" id="cd07079">
    <property type="entry name" value="ALDH_F18-19_ProA-GPR"/>
    <property type="match status" value="1"/>
</dbReference>
<comment type="subcellular location">
    <subcellularLocation>
        <location evidence="7">Cytoplasm</location>
    </subcellularLocation>
</comment>
<evidence type="ECO:0000256" key="3">
    <source>
        <dbReference type="ARBA" id="ARBA00022650"/>
    </source>
</evidence>
<comment type="function">
    <text evidence="7">Catalyzes the NADPH-dependent reduction of L-glutamate 5-phosphate into L-glutamate 5-semialdehyde and phosphate. The product spontaneously undergoes cyclization to form 1-pyrroline-5-carboxylate.</text>
</comment>
<comment type="similarity">
    <text evidence="7">Belongs to the gamma-glutamyl phosphate reductase family.</text>
</comment>
<dbReference type="RefSeq" id="WP_183319262.1">
    <property type="nucleotide sequence ID" value="NZ_JACHVQ010000001.1"/>
</dbReference>
<dbReference type="GO" id="GO:0004350">
    <property type="term" value="F:glutamate-5-semialdehyde dehydrogenase activity"/>
    <property type="evidence" value="ECO:0007669"/>
    <property type="project" value="UniProtKB-UniRule"/>
</dbReference>
<evidence type="ECO:0000256" key="5">
    <source>
        <dbReference type="ARBA" id="ARBA00023002"/>
    </source>
</evidence>
<keyword evidence="4 7" id="KW-0521">NADP</keyword>
<evidence type="ECO:0000313" key="9">
    <source>
        <dbReference type="EMBL" id="MBB2890923.1"/>
    </source>
</evidence>
<dbReference type="HAMAP" id="MF_00412">
    <property type="entry name" value="ProA"/>
    <property type="match status" value="1"/>
</dbReference>
<dbReference type="PIRSF" id="PIRSF000151">
    <property type="entry name" value="GPR"/>
    <property type="match status" value="1"/>
</dbReference>
<evidence type="ECO:0000256" key="7">
    <source>
        <dbReference type="HAMAP-Rule" id="MF_00412"/>
    </source>
</evidence>
<dbReference type="InterPro" id="IPR000965">
    <property type="entry name" value="GPR_dom"/>
</dbReference>
<evidence type="ECO:0000259" key="8">
    <source>
        <dbReference type="Pfam" id="PF00171"/>
    </source>
</evidence>
<evidence type="ECO:0000256" key="6">
    <source>
        <dbReference type="ARBA" id="ARBA00049024"/>
    </source>
</evidence>
<dbReference type="GO" id="GO:0005737">
    <property type="term" value="C:cytoplasm"/>
    <property type="evidence" value="ECO:0007669"/>
    <property type="project" value="UniProtKB-SubCell"/>
</dbReference>
<keyword evidence="2 7" id="KW-0028">Amino-acid biosynthesis</keyword>
<dbReference type="PROSITE" id="PS01223">
    <property type="entry name" value="PROA"/>
    <property type="match status" value="1"/>
</dbReference>
<dbReference type="InterPro" id="IPR015590">
    <property type="entry name" value="Aldehyde_DH_dom"/>
</dbReference>
<feature type="domain" description="Aldehyde dehydrogenase" evidence="8">
    <location>
        <begin position="3"/>
        <end position="301"/>
    </location>
</feature>
<proteinExistence type="inferred from homology"/>
<keyword evidence="3 7" id="KW-0641">Proline biosynthesis</keyword>
<dbReference type="Proteomes" id="UP000559182">
    <property type="component" value="Unassembled WGS sequence"/>
</dbReference>
<reference evidence="9 10" key="1">
    <citation type="submission" date="2020-08" db="EMBL/GenBank/DDBJ databases">
        <title>Sequencing the genomes of 1000 actinobacteria strains.</title>
        <authorList>
            <person name="Klenk H.-P."/>
        </authorList>
    </citation>
    <scope>NUCLEOTIDE SEQUENCE [LARGE SCALE GENOMIC DNA]</scope>
    <source>
        <strain evidence="9 10">DSM 105369</strain>
    </source>
</reference>
<accession>A0A839N4K1</accession>
<name>A0A839N4K1_9MICO</name>
<dbReference type="Pfam" id="PF00171">
    <property type="entry name" value="Aldedh"/>
    <property type="match status" value="1"/>
</dbReference>
<dbReference type="FunFam" id="3.40.309.10:FF:000006">
    <property type="entry name" value="Gamma-glutamyl phosphate reductase"/>
    <property type="match status" value="1"/>
</dbReference>
<keyword evidence="5 7" id="KW-0560">Oxidoreductase</keyword>
<evidence type="ECO:0000256" key="4">
    <source>
        <dbReference type="ARBA" id="ARBA00022857"/>
    </source>
</evidence>
<dbReference type="EMBL" id="JACHVQ010000001">
    <property type="protein sequence ID" value="MBB2890923.1"/>
    <property type="molecule type" value="Genomic_DNA"/>
</dbReference>
<protein>
    <recommendedName>
        <fullName evidence="7">Gamma-glutamyl phosphate reductase</fullName>
        <shortName evidence="7">GPR</shortName>
        <ecNumber evidence="7">1.2.1.41</ecNumber>
    </recommendedName>
    <alternativeName>
        <fullName evidence="7">Glutamate-5-semialdehyde dehydrogenase</fullName>
    </alternativeName>
    <alternativeName>
        <fullName evidence="7">Glutamyl-gamma-semialdehyde dehydrogenase</fullName>
        <shortName evidence="7">GSA dehydrogenase</shortName>
    </alternativeName>
</protein>
<dbReference type="GO" id="GO:0055129">
    <property type="term" value="P:L-proline biosynthetic process"/>
    <property type="evidence" value="ECO:0007669"/>
    <property type="project" value="UniProtKB-UniRule"/>
</dbReference>
<evidence type="ECO:0000256" key="1">
    <source>
        <dbReference type="ARBA" id="ARBA00004985"/>
    </source>
</evidence>
<dbReference type="InterPro" id="IPR016161">
    <property type="entry name" value="Ald_DH/histidinol_DH"/>
</dbReference>
<dbReference type="InterPro" id="IPR016163">
    <property type="entry name" value="Ald_DH_C"/>
</dbReference>
<dbReference type="AlphaFoldDB" id="A0A839N4K1"/>
<evidence type="ECO:0000313" key="10">
    <source>
        <dbReference type="Proteomes" id="UP000559182"/>
    </source>
</evidence>
<dbReference type="Gene3D" id="3.40.605.10">
    <property type="entry name" value="Aldehyde Dehydrogenase, Chain A, domain 1"/>
    <property type="match status" value="1"/>
</dbReference>
<comment type="catalytic activity">
    <reaction evidence="6 7">
        <text>L-glutamate 5-semialdehyde + phosphate + NADP(+) = L-glutamyl 5-phosphate + NADPH + H(+)</text>
        <dbReference type="Rhea" id="RHEA:19541"/>
        <dbReference type="ChEBI" id="CHEBI:15378"/>
        <dbReference type="ChEBI" id="CHEBI:43474"/>
        <dbReference type="ChEBI" id="CHEBI:57783"/>
        <dbReference type="ChEBI" id="CHEBI:58066"/>
        <dbReference type="ChEBI" id="CHEBI:58274"/>
        <dbReference type="ChEBI" id="CHEBI:58349"/>
        <dbReference type="EC" id="1.2.1.41"/>
    </reaction>
</comment>
<dbReference type="Gene3D" id="3.40.309.10">
    <property type="entry name" value="Aldehyde Dehydrogenase, Chain A, domain 2"/>
    <property type="match status" value="1"/>
</dbReference>
<organism evidence="9 10">
    <name type="scientific">Flexivirga oryzae</name>
    <dbReference type="NCBI Taxonomy" id="1794944"/>
    <lineage>
        <taxon>Bacteria</taxon>
        <taxon>Bacillati</taxon>
        <taxon>Actinomycetota</taxon>
        <taxon>Actinomycetes</taxon>
        <taxon>Micrococcales</taxon>
        <taxon>Dermacoccaceae</taxon>
        <taxon>Flexivirga</taxon>
    </lineage>
</organism>
<sequence length="430" mass="44914">MSTTIEHSPADTAARIEAAGRAGRAAAKRLAVLTRADKDAALGALADALLAATDRIVAANDTDLQRGRESGMAEGLQDRLRLTPERVAAIADALRQLAALPDPVGDVVRGSTLANGLQLRQVRVPMGVVGMIYESRPNVTVDAAGLGLKSGNAMILRGGSAAAETNRVIVDVLRKALVEQGIPADAVQLLDGGHEDVDALITARGLVDLVIPRGSDRLIQAVVQGATVPVIETGVGNCHVYIDAAADPQRAVAIALNSKTHRPSVCNAAESLLVHRDVADAVLPALYDALTAAHVELHTDERASALAESGGTPYTPATDEDFATEYLDLQLSVAVVDDLDAAIAHIDRYGSGHTEVIVTEDRGAARRFVAEVDAAVVAVNASSRFTDGGEFGFGAEIGISTQKLHARGPMGLQELTSTKWIVEGDGQIRR</sequence>
<dbReference type="NCBIfam" id="TIGR00407">
    <property type="entry name" value="proA"/>
    <property type="match status" value="1"/>
</dbReference>
<dbReference type="UniPathway" id="UPA00098">
    <property type="reaction ID" value="UER00360"/>
</dbReference>
<evidence type="ECO:0000256" key="2">
    <source>
        <dbReference type="ARBA" id="ARBA00022605"/>
    </source>
</evidence>
<dbReference type="PANTHER" id="PTHR11063">
    <property type="entry name" value="GLUTAMATE SEMIALDEHYDE DEHYDROGENASE"/>
    <property type="match status" value="1"/>
</dbReference>
<gene>
    <name evidence="7" type="primary">proA</name>
    <name evidence="9" type="ORF">FHU39_000907</name>
</gene>
<dbReference type="InterPro" id="IPR012134">
    <property type="entry name" value="Glu-5-SA_DH"/>
</dbReference>
<comment type="caution">
    <text evidence="9">The sequence shown here is derived from an EMBL/GenBank/DDBJ whole genome shotgun (WGS) entry which is preliminary data.</text>
</comment>
<comment type="pathway">
    <text evidence="1 7">Amino-acid biosynthesis; L-proline biosynthesis; L-glutamate 5-semialdehyde from L-glutamate: step 2/2.</text>
</comment>
<dbReference type="InterPro" id="IPR020593">
    <property type="entry name" value="G-glutamylP_reductase_CS"/>
</dbReference>
<dbReference type="NCBIfam" id="NF001221">
    <property type="entry name" value="PRK00197.1"/>
    <property type="match status" value="1"/>
</dbReference>
<dbReference type="PANTHER" id="PTHR11063:SF8">
    <property type="entry name" value="DELTA-1-PYRROLINE-5-CARBOXYLATE SYNTHASE"/>
    <property type="match status" value="1"/>
</dbReference>
<dbReference type="SUPFAM" id="SSF53720">
    <property type="entry name" value="ALDH-like"/>
    <property type="match status" value="1"/>
</dbReference>
<dbReference type="InterPro" id="IPR016162">
    <property type="entry name" value="Ald_DH_N"/>
</dbReference>